<dbReference type="InterPro" id="IPR027417">
    <property type="entry name" value="P-loop_NTPase"/>
</dbReference>
<keyword evidence="3 5" id="KW-0067">ATP-binding</keyword>
<dbReference type="EMBL" id="CASHTH010000537">
    <property type="protein sequence ID" value="CAI8003698.1"/>
    <property type="molecule type" value="Genomic_DNA"/>
</dbReference>
<sequence length="220" mass="24377">MSAILARGLTRIYRRSAEEIAALFGVDLIVEPGEFVAITGASGAGKTTLLNLMGCLDQPTSGLLKLLDRDVGILRGKDLETMRRQHVGFVFQDYCLLPTLTVEENVALPLLFSRALHQRDRVRDLLTRVDLQHRSDHLPRELSGGEQQRVAIARALVNNPEILLADEPTGNLDSKRGNEIVALLRDMNQTEGLTVVLSTHNRDLADRADRQVKLIDGRVV</sequence>
<dbReference type="InterPro" id="IPR003439">
    <property type="entry name" value="ABC_transporter-like_ATP-bd"/>
</dbReference>
<evidence type="ECO:0000313" key="5">
    <source>
        <dbReference type="EMBL" id="CAI8003698.1"/>
    </source>
</evidence>
<dbReference type="PROSITE" id="PS00211">
    <property type="entry name" value="ABC_TRANSPORTER_1"/>
    <property type="match status" value="1"/>
</dbReference>
<name>A0AA35W937_GEOBA</name>
<dbReference type="GO" id="GO:0016887">
    <property type="term" value="F:ATP hydrolysis activity"/>
    <property type="evidence" value="ECO:0007669"/>
    <property type="project" value="InterPro"/>
</dbReference>
<evidence type="ECO:0000256" key="3">
    <source>
        <dbReference type="ARBA" id="ARBA00022840"/>
    </source>
</evidence>
<dbReference type="Proteomes" id="UP001174909">
    <property type="component" value="Unassembled WGS sequence"/>
</dbReference>
<feature type="domain" description="ABC transporter" evidence="4">
    <location>
        <begin position="4"/>
        <end position="220"/>
    </location>
</feature>
<dbReference type="GO" id="GO:0005886">
    <property type="term" value="C:plasma membrane"/>
    <property type="evidence" value="ECO:0007669"/>
    <property type="project" value="TreeGrafter"/>
</dbReference>
<dbReference type="AlphaFoldDB" id="A0AA35W937"/>
<dbReference type="PROSITE" id="PS50893">
    <property type="entry name" value="ABC_TRANSPORTER_2"/>
    <property type="match status" value="1"/>
</dbReference>
<dbReference type="InterPro" id="IPR017911">
    <property type="entry name" value="MacB-like_ATP-bd"/>
</dbReference>
<dbReference type="SMART" id="SM00382">
    <property type="entry name" value="AAA"/>
    <property type="match status" value="1"/>
</dbReference>
<reference evidence="5" key="1">
    <citation type="submission" date="2023-03" db="EMBL/GenBank/DDBJ databases">
        <authorList>
            <person name="Steffen K."/>
            <person name="Cardenas P."/>
        </authorList>
    </citation>
    <scope>NUCLEOTIDE SEQUENCE</scope>
</reference>
<dbReference type="CDD" id="cd03255">
    <property type="entry name" value="ABC_MJ0796_LolCDE_FtsE"/>
    <property type="match status" value="1"/>
</dbReference>
<dbReference type="GO" id="GO:0005524">
    <property type="term" value="F:ATP binding"/>
    <property type="evidence" value="ECO:0007669"/>
    <property type="project" value="UniProtKB-KW"/>
</dbReference>
<gene>
    <name evidence="5" type="ORF">GBAR_LOCUS3741</name>
</gene>
<dbReference type="InterPro" id="IPR015854">
    <property type="entry name" value="ABC_transpr_LolD-like"/>
</dbReference>
<evidence type="ECO:0000313" key="6">
    <source>
        <dbReference type="Proteomes" id="UP001174909"/>
    </source>
</evidence>
<dbReference type="Gene3D" id="3.40.50.300">
    <property type="entry name" value="P-loop containing nucleotide triphosphate hydrolases"/>
    <property type="match status" value="1"/>
</dbReference>
<evidence type="ECO:0000256" key="2">
    <source>
        <dbReference type="ARBA" id="ARBA00022741"/>
    </source>
</evidence>
<dbReference type="PANTHER" id="PTHR24220">
    <property type="entry name" value="IMPORT ATP-BINDING PROTEIN"/>
    <property type="match status" value="1"/>
</dbReference>
<organism evidence="5 6">
    <name type="scientific">Geodia barretti</name>
    <name type="common">Barrett's horny sponge</name>
    <dbReference type="NCBI Taxonomy" id="519541"/>
    <lineage>
        <taxon>Eukaryota</taxon>
        <taxon>Metazoa</taxon>
        <taxon>Porifera</taxon>
        <taxon>Demospongiae</taxon>
        <taxon>Heteroscleromorpha</taxon>
        <taxon>Tetractinellida</taxon>
        <taxon>Astrophorina</taxon>
        <taxon>Geodiidae</taxon>
        <taxon>Geodia</taxon>
    </lineage>
</organism>
<keyword evidence="5" id="KW-0449">Lipoprotein</keyword>
<keyword evidence="2" id="KW-0547">Nucleotide-binding</keyword>
<accession>A0AA35W937</accession>
<evidence type="ECO:0000256" key="1">
    <source>
        <dbReference type="ARBA" id="ARBA00022448"/>
    </source>
</evidence>
<dbReference type="GO" id="GO:0022857">
    <property type="term" value="F:transmembrane transporter activity"/>
    <property type="evidence" value="ECO:0007669"/>
    <property type="project" value="TreeGrafter"/>
</dbReference>
<dbReference type="InterPro" id="IPR017871">
    <property type="entry name" value="ABC_transporter-like_CS"/>
</dbReference>
<dbReference type="SUPFAM" id="SSF52540">
    <property type="entry name" value="P-loop containing nucleoside triphosphate hydrolases"/>
    <property type="match status" value="1"/>
</dbReference>
<keyword evidence="6" id="KW-1185">Reference proteome</keyword>
<dbReference type="GO" id="GO:0098796">
    <property type="term" value="C:membrane protein complex"/>
    <property type="evidence" value="ECO:0007669"/>
    <property type="project" value="UniProtKB-ARBA"/>
</dbReference>
<dbReference type="Pfam" id="PF00005">
    <property type="entry name" value="ABC_tran"/>
    <property type="match status" value="1"/>
</dbReference>
<proteinExistence type="predicted"/>
<dbReference type="PANTHER" id="PTHR24220:SF86">
    <property type="entry name" value="ABC TRANSPORTER ABCH.1"/>
    <property type="match status" value="1"/>
</dbReference>
<comment type="caution">
    <text evidence="5">The sequence shown here is derived from an EMBL/GenBank/DDBJ whole genome shotgun (WGS) entry which is preliminary data.</text>
</comment>
<evidence type="ECO:0000259" key="4">
    <source>
        <dbReference type="PROSITE" id="PS50893"/>
    </source>
</evidence>
<protein>
    <submittedName>
        <fullName evidence="5">Lipoprotein-releasing system ATP-binding protein LolD</fullName>
    </submittedName>
</protein>
<dbReference type="InterPro" id="IPR003593">
    <property type="entry name" value="AAA+_ATPase"/>
</dbReference>
<dbReference type="FunFam" id="3.40.50.300:FF:000032">
    <property type="entry name" value="Export ABC transporter ATP-binding protein"/>
    <property type="match status" value="1"/>
</dbReference>
<keyword evidence="1" id="KW-0813">Transport</keyword>